<dbReference type="PANTHER" id="PTHR15422">
    <property type="entry name" value="OS05G0565100 PROTEIN"/>
    <property type="match status" value="1"/>
</dbReference>
<evidence type="ECO:0000256" key="9">
    <source>
        <dbReference type="ARBA" id="ARBA00023004"/>
    </source>
</evidence>
<organism evidence="15 16">
    <name type="scientific">Brachionus calyciflorus</name>
    <dbReference type="NCBI Taxonomy" id="104777"/>
    <lineage>
        <taxon>Eukaryota</taxon>
        <taxon>Metazoa</taxon>
        <taxon>Spiralia</taxon>
        <taxon>Gnathifera</taxon>
        <taxon>Rotifera</taxon>
        <taxon>Eurotatoria</taxon>
        <taxon>Monogononta</taxon>
        <taxon>Pseudotrocha</taxon>
        <taxon>Ploima</taxon>
        <taxon>Brachionidae</taxon>
        <taxon>Brachionus</taxon>
    </lineage>
</organism>
<dbReference type="EMBL" id="CAJNOC010000237">
    <property type="protein sequence ID" value="CAF0731318.1"/>
    <property type="molecule type" value="Genomic_DNA"/>
</dbReference>
<evidence type="ECO:0000259" key="14">
    <source>
        <dbReference type="PROSITE" id="PS50939"/>
    </source>
</evidence>
<evidence type="ECO:0000256" key="5">
    <source>
        <dbReference type="ARBA" id="ARBA00022692"/>
    </source>
</evidence>
<dbReference type="PANTHER" id="PTHR15422:SF24">
    <property type="entry name" value="DOMON RELATED DOMAIN-CONTAINING PROTEIN"/>
    <property type="match status" value="1"/>
</dbReference>
<keyword evidence="7" id="KW-0249">Electron transport</keyword>
<dbReference type="PROSITE" id="PS50939">
    <property type="entry name" value="CYTOCHROME_B561"/>
    <property type="match status" value="1"/>
</dbReference>
<dbReference type="GO" id="GO:0046872">
    <property type="term" value="F:metal ion binding"/>
    <property type="evidence" value="ECO:0007669"/>
    <property type="project" value="UniProtKB-KW"/>
</dbReference>
<dbReference type="AlphaFoldDB" id="A0A813N5C4"/>
<feature type="transmembrane region" description="Helical" evidence="12">
    <location>
        <begin position="173"/>
        <end position="194"/>
    </location>
</feature>
<feature type="transmembrane region" description="Helical" evidence="12">
    <location>
        <begin position="135"/>
        <end position="153"/>
    </location>
</feature>
<feature type="transmembrane region" description="Helical" evidence="12">
    <location>
        <begin position="302"/>
        <end position="322"/>
    </location>
</feature>
<keyword evidence="3" id="KW-0813">Transport</keyword>
<dbReference type="GO" id="GO:0016020">
    <property type="term" value="C:membrane"/>
    <property type="evidence" value="ECO:0007669"/>
    <property type="project" value="UniProtKB-SubCell"/>
</dbReference>
<dbReference type="GO" id="GO:0140571">
    <property type="term" value="F:transmembrane ascorbate ferrireductase activity"/>
    <property type="evidence" value="ECO:0007669"/>
    <property type="project" value="UniProtKB-EC"/>
</dbReference>
<proteinExistence type="predicted"/>
<feature type="domain" description="Cytochrome b561" evidence="14">
    <location>
        <begin position="57"/>
        <end position="268"/>
    </location>
</feature>
<keyword evidence="10 12" id="KW-0472">Membrane</keyword>
<evidence type="ECO:0000256" key="6">
    <source>
        <dbReference type="ARBA" id="ARBA00022723"/>
    </source>
</evidence>
<dbReference type="Gene3D" id="1.20.120.1770">
    <property type="match status" value="1"/>
</dbReference>
<dbReference type="SMART" id="SM00665">
    <property type="entry name" value="B561"/>
    <property type="match status" value="1"/>
</dbReference>
<dbReference type="Pfam" id="PF03188">
    <property type="entry name" value="Cytochrom_B561"/>
    <property type="match status" value="1"/>
</dbReference>
<comment type="cofactor">
    <cofactor evidence="1">
        <name>heme b</name>
        <dbReference type="ChEBI" id="CHEBI:60344"/>
    </cofactor>
</comment>
<dbReference type="OrthoDB" id="2419613at2759"/>
<dbReference type="InterPro" id="IPR006593">
    <property type="entry name" value="Cyt_b561/ferric_Rdtase_TM"/>
</dbReference>
<evidence type="ECO:0000313" key="15">
    <source>
        <dbReference type="EMBL" id="CAF0731318.1"/>
    </source>
</evidence>
<keyword evidence="4" id="KW-0349">Heme</keyword>
<evidence type="ECO:0000256" key="12">
    <source>
        <dbReference type="SAM" id="Phobius"/>
    </source>
</evidence>
<keyword evidence="13" id="KW-0732">Signal</keyword>
<dbReference type="EC" id="7.2.1.3" evidence="11"/>
<dbReference type="GO" id="GO:0140575">
    <property type="term" value="F:transmembrane monodehydroascorbate reductase activity"/>
    <property type="evidence" value="ECO:0007669"/>
    <property type="project" value="InterPro"/>
</dbReference>
<feature type="signal peptide" evidence="13">
    <location>
        <begin position="1"/>
        <end position="19"/>
    </location>
</feature>
<keyword evidence="8 12" id="KW-1133">Transmembrane helix</keyword>
<evidence type="ECO:0000256" key="1">
    <source>
        <dbReference type="ARBA" id="ARBA00001970"/>
    </source>
</evidence>
<evidence type="ECO:0000313" key="16">
    <source>
        <dbReference type="Proteomes" id="UP000663879"/>
    </source>
</evidence>
<evidence type="ECO:0000256" key="2">
    <source>
        <dbReference type="ARBA" id="ARBA00004141"/>
    </source>
</evidence>
<evidence type="ECO:0000256" key="11">
    <source>
        <dbReference type="ARBA" id="ARBA00024225"/>
    </source>
</evidence>
<dbReference type="InterPro" id="IPR045150">
    <property type="entry name" value="CYB561D1/2"/>
</dbReference>
<evidence type="ECO:0000256" key="7">
    <source>
        <dbReference type="ARBA" id="ARBA00022982"/>
    </source>
</evidence>
<name>A0A813N5C4_9BILA</name>
<evidence type="ECO:0000256" key="10">
    <source>
        <dbReference type="ARBA" id="ARBA00023136"/>
    </source>
</evidence>
<gene>
    <name evidence="15" type="ORF">OXX778_LOCUS2860</name>
</gene>
<evidence type="ECO:0000256" key="3">
    <source>
        <dbReference type="ARBA" id="ARBA00022448"/>
    </source>
</evidence>
<feature type="chain" id="PRO_5032870352" description="ascorbate ferrireductase (transmembrane)" evidence="13">
    <location>
        <begin position="20"/>
        <end position="325"/>
    </location>
</feature>
<keyword evidence="6" id="KW-0479">Metal-binding</keyword>
<keyword evidence="16" id="KW-1185">Reference proteome</keyword>
<dbReference type="GO" id="GO:0020037">
    <property type="term" value="F:heme binding"/>
    <property type="evidence" value="ECO:0007669"/>
    <property type="project" value="TreeGrafter"/>
</dbReference>
<dbReference type="Proteomes" id="UP000663879">
    <property type="component" value="Unassembled WGS sequence"/>
</dbReference>
<reference evidence="15" key="1">
    <citation type="submission" date="2021-02" db="EMBL/GenBank/DDBJ databases">
        <authorList>
            <person name="Nowell W R."/>
        </authorList>
    </citation>
    <scope>NUCLEOTIDE SEQUENCE</scope>
    <source>
        <strain evidence="15">Ploen Becks lab</strain>
    </source>
</reference>
<keyword evidence="9" id="KW-0408">Iron</keyword>
<feature type="transmembrane region" description="Helical" evidence="12">
    <location>
        <begin position="236"/>
        <end position="256"/>
    </location>
</feature>
<evidence type="ECO:0000256" key="8">
    <source>
        <dbReference type="ARBA" id="ARBA00022989"/>
    </source>
</evidence>
<comment type="caution">
    <text evidence="15">The sequence shown here is derived from an EMBL/GenBank/DDBJ whole genome shotgun (WGS) entry which is preliminary data.</text>
</comment>
<sequence length="325" mass="36877">MLWKLIFLIFSLLIVFISAQNENVTLETTTIQTTALRTTAIQTSTFSTFLNTTTINVPTLLFLNTTPTVNTTLSTMNKTNSIQSKPLAKQKAHANLMIIAWIFLASSGIIIARYYDYIFKNINWFKIKFSKMLHILLMIFVPILSIISFFVILSDNNWKWVERNAGLKFAHSIVGIIAVSLSVIQPAFGFLNIKIKQKILAKIIRYIHRVIGFIAFVLATISLYFGFFISDINLDATGWGILIGWSSWIIVLPLLLEVFEIIFKVKDEHDLLIEQKSGSSEIEKFSNKVKNKEKNLAAVQNILLVLHFMVASSISGILIFYVTRS</sequence>
<protein>
    <recommendedName>
        <fullName evidence="11">ascorbate ferrireductase (transmembrane)</fullName>
        <ecNumber evidence="11">7.2.1.3</ecNumber>
    </recommendedName>
</protein>
<comment type="subcellular location">
    <subcellularLocation>
        <location evidence="2">Membrane</location>
        <topology evidence="2">Multi-pass membrane protein</topology>
    </subcellularLocation>
</comment>
<feature type="transmembrane region" description="Helical" evidence="12">
    <location>
        <begin position="206"/>
        <end position="230"/>
    </location>
</feature>
<evidence type="ECO:0000256" key="4">
    <source>
        <dbReference type="ARBA" id="ARBA00022617"/>
    </source>
</evidence>
<evidence type="ECO:0000256" key="13">
    <source>
        <dbReference type="SAM" id="SignalP"/>
    </source>
</evidence>
<dbReference type="CDD" id="cd08760">
    <property type="entry name" value="Cyt_b561_FRRS1_like"/>
    <property type="match status" value="1"/>
</dbReference>
<keyword evidence="5 12" id="KW-0812">Transmembrane</keyword>
<feature type="transmembrane region" description="Helical" evidence="12">
    <location>
        <begin position="94"/>
        <end position="115"/>
    </location>
</feature>
<accession>A0A813N5C4</accession>